<reference evidence="1" key="1">
    <citation type="submission" date="2023-06" db="EMBL/GenBank/DDBJ databases">
        <authorList>
            <person name="Kurt Z."/>
        </authorList>
    </citation>
    <scope>NUCLEOTIDE SEQUENCE</scope>
</reference>
<evidence type="ECO:0000313" key="1">
    <source>
        <dbReference type="EMBL" id="CAI9924246.1"/>
    </source>
</evidence>
<reference evidence="2 3" key="2">
    <citation type="submission" date="2024-07" db="EMBL/GenBank/DDBJ databases">
        <authorList>
            <person name="Akdeniz Z."/>
        </authorList>
    </citation>
    <scope>NUCLEOTIDE SEQUENCE [LARGE SCALE GENOMIC DNA]</scope>
</reference>
<dbReference type="Proteomes" id="UP001642409">
    <property type="component" value="Unassembled WGS sequence"/>
</dbReference>
<dbReference type="AlphaFoldDB" id="A0AA86NSY1"/>
<sequence>MQKNTPKTLNTHANTNGLYAGMQCFIQCCINDEPENLESIDKKPVVEMKILYCRKSHKLNIFNEKDKRSQYIKLSLRSVIEQKIHQLVNIQNLLNVSQL</sequence>
<accession>A0AA86NSY1</accession>
<comment type="caution">
    <text evidence="1">The sequence shown here is derived from an EMBL/GenBank/DDBJ whole genome shotgun (WGS) entry which is preliminary data.</text>
</comment>
<protein>
    <submittedName>
        <fullName evidence="2">Hypothetical_protein</fullName>
    </submittedName>
</protein>
<organism evidence="1">
    <name type="scientific">Hexamita inflata</name>
    <dbReference type="NCBI Taxonomy" id="28002"/>
    <lineage>
        <taxon>Eukaryota</taxon>
        <taxon>Metamonada</taxon>
        <taxon>Diplomonadida</taxon>
        <taxon>Hexamitidae</taxon>
        <taxon>Hexamitinae</taxon>
        <taxon>Hexamita</taxon>
    </lineage>
</organism>
<dbReference type="EMBL" id="CATOUU010000309">
    <property type="protein sequence ID" value="CAI9924246.1"/>
    <property type="molecule type" value="Genomic_DNA"/>
</dbReference>
<keyword evidence="3" id="KW-1185">Reference proteome</keyword>
<evidence type="ECO:0000313" key="3">
    <source>
        <dbReference type="Proteomes" id="UP001642409"/>
    </source>
</evidence>
<proteinExistence type="predicted"/>
<name>A0AA86NSY1_9EUKA</name>
<dbReference type="EMBL" id="CAXDID020000390">
    <property type="protein sequence ID" value="CAL6085995.1"/>
    <property type="molecule type" value="Genomic_DNA"/>
</dbReference>
<evidence type="ECO:0000313" key="2">
    <source>
        <dbReference type="EMBL" id="CAL6085995.1"/>
    </source>
</evidence>
<gene>
    <name evidence="1" type="ORF">HINF_LOCUS11891</name>
    <name evidence="2" type="ORF">HINF_LOCUS62947</name>
</gene>